<dbReference type="HAMAP" id="MF_00595">
    <property type="entry name" value="PEPcase_type1"/>
    <property type="match status" value="1"/>
</dbReference>
<evidence type="ECO:0000256" key="9">
    <source>
        <dbReference type="HAMAP-Rule" id="MF_00595"/>
    </source>
</evidence>
<protein>
    <recommendedName>
        <fullName evidence="4 9">Phosphoenolpyruvate carboxylase</fullName>
        <shortName evidence="9">PEPC</shortName>
        <shortName evidence="9">PEPCase</shortName>
        <ecNumber evidence="3 9">4.1.1.31</ecNumber>
    </recommendedName>
</protein>
<dbReference type="PANTHER" id="PTHR30523">
    <property type="entry name" value="PHOSPHOENOLPYRUVATE CARBOXYLASE"/>
    <property type="match status" value="1"/>
</dbReference>
<dbReference type="PRINTS" id="PR00150">
    <property type="entry name" value="PEPCARBXLASE"/>
</dbReference>
<keyword evidence="5 9" id="KW-0460">Magnesium</keyword>
<dbReference type="SUPFAM" id="SSF51621">
    <property type="entry name" value="Phosphoenolpyruvate/pyruvate domain"/>
    <property type="match status" value="1"/>
</dbReference>
<proteinExistence type="inferred from homology"/>
<dbReference type="Gene3D" id="1.20.1440.90">
    <property type="entry name" value="Phosphoenolpyruvate/pyruvate domain"/>
    <property type="match status" value="1"/>
</dbReference>
<comment type="similarity">
    <text evidence="2 9">Belongs to the PEPCase type 1 family.</text>
</comment>
<dbReference type="RefSeq" id="WP_378526998.1">
    <property type="nucleotide sequence ID" value="NZ_JBHSNS010000002.1"/>
</dbReference>
<dbReference type="InterPro" id="IPR022805">
    <property type="entry name" value="PEP_COase_bac/pln-type"/>
</dbReference>
<evidence type="ECO:0000256" key="7">
    <source>
        <dbReference type="ARBA" id="ARBA00023300"/>
    </source>
</evidence>
<evidence type="ECO:0000313" key="12">
    <source>
        <dbReference type="Proteomes" id="UP001596072"/>
    </source>
</evidence>
<comment type="subunit">
    <text evidence="9">Homotetramer.</text>
</comment>
<comment type="function">
    <text evidence="1 9">Forms oxaloacetate, a four-carbon dicarboxylic acid source for the tricarboxylic acid cycle.</text>
</comment>
<accession>A0ABW0ZIA5</accession>
<dbReference type="InterPro" id="IPR021135">
    <property type="entry name" value="PEP_COase"/>
</dbReference>
<dbReference type="EMBL" id="JBHSNS010000002">
    <property type="protein sequence ID" value="MFC5728808.1"/>
    <property type="molecule type" value="Genomic_DNA"/>
</dbReference>
<dbReference type="EC" id="4.1.1.31" evidence="3 9"/>
<reference evidence="12" key="1">
    <citation type="journal article" date="2019" name="Int. J. Syst. Evol. Microbiol.">
        <title>The Global Catalogue of Microorganisms (GCM) 10K type strain sequencing project: providing services to taxonomists for standard genome sequencing and annotation.</title>
        <authorList>
            <consortium name="The Broad Institute Genomics Platform"/>
            <consortium name="The Broad Institute Genome Sequencing Center for Infectious Disease"/>
            <person name="Wu L."/>
            <person name="Ma J."/>
        </authorList>
    </citation>
    <scope>NUCLEOTIDE SEQUENCE [LARGE SCALE GENOMIC DNA]</scope>
    <source>
        <strain evidence="12">YIM 94188</strain>
    </source>
</reference>
<evidence type="ECO:0000256" key="4">
    <source>
        <dbReference type="ARBA" id="ARBA00022419"/>
    </source>
</evidence>
<dbReference type="InterPro" id="IPR018129">
    <property type="entry name" value="PEP_COase_Lys_AS"/>
</dbReference>
<evidence type="ECO:0000256" key="3">
    <source>
        <dbReference type="ARBA" id="ARBA00012305"/>
    </source>
</evidence>
<dbReference type="PANTHER" id="PTHR30523:SF6">
    <property type="entry name" value="PHOSPHOENOLPYRUVATE CARBOXYLASE"/>
    <property type="match status" value="1"/>
</dbReference>
<evidence type="ECO:0000256" key="1">
    <source>
        <dbReference type="ARBA" id="ARBA00003670"/>
    </source>
</evidence>
<comment type="catalytic activity">
    <reaction evidence="8 9">
        <text>oxaloacetate + phosphate = phosphoenolpyruvate + hydrogencarbonate</text>
        <dbReference type="Rhea" id="RHEA:28370"/>
        <dbReference type="ChEBI" id="CHEBI:16452"/>
        <dbReference type="ChEBI" id="CHEBI:17544"/>
        <dbReference type="ChEBI" id="CHEBI:43474"/>
        <dbReference type="ChEBI" id="CHEBI:58702"/>
        <dbReference type="EC" id="4.1.1.31"/>
    </reaction>
</comment>
<dbReference type="Proteomes" id="UP001596072">
    <property type="component" value="Unassembled WGS sequence"/>
</dbReference>
<comment type="caution">
    <text evidence="11">The sequence shown here is derived from an EMBL/GenBank/DDBJ whole genome shotgun (WGS) entry which is preliminary data.</text>
</comment>
<evidence type="ECO:0000256" key="10">
    <source>
        <dbReference type="PROSITE-ProRule" id="PRU10111"/>
    </source>
</evidence>
<feature type="active site" evidence="9">
    <location>
        <position position="549"/>
    </location>
</feature>
<evidence type="ECO:0000313" key="11">
    <source>
        <dbReference type="EMBL" id="MFC5728808.1"/>
    </source>
</evidence>
<organism evidence="11 12">
    <name type="scientific">Nocardioides vastitatis</name>
    <dbReference type="NCBI Taxonomy" id="2568655"/>
    <lineage>
        <taxon>Bacteria</taxon>
        <taxon>Bacillati</taxon>
        <taxon>Actinomycetota</taxon>
        <taxon>Actinomycetes</taxon>
        <taxon>Propionibacteriales</taxon>
        <taxon>Nocardioidaceae</taxon>
        <taxon>Nocardioides</taxon>
    </lineage>
</organism>
<sequence>MNRSPNREASRASDAFEVPPRLRADVRLLGETLGTVIREQAGESVYADVERLRELTIAAYAGDAGDAASSREAAERAERLIADWPWERAVVVARAFACYFHLTNLAEEHDRARSLSAFDAAHRDSAIGAAFQEARRSDEVEARRLLTTFEIHPVLTAHPTEARRRAVVAASQRIAELLVERDRSESGVTESFPRRLTEAVDRLWRTALRRTSRPTPLDEVRTFMTVFDETLFGVVPEVYRRVEAAVAGARSGLEPTGVPAFLRLGSWVGGDRDGNPFVTAEVTREAMAIQSEHVLLALERVCDRVGRALTLDERFTPPSRAVRAAIALAGTEHPQLMKQIATRSPGEPHRQLLLLAAQRIAATRTRDADLAYATPAELRADLLCVQESLVEAGAHRQAHGELQHLIWQLDTFGFHLAELEIRQHSQVHAAALAEIEAGGELSARTVEVIDTLSSMAQLQRRYGVRACRRYVVSFTRSAADVAAVYDLAQVALDGAGIELDVVPLFETEQDLERSVDVVAEIVELPEVRQRLAASDGRFEVMLGYSDSAKDVGPVAATLALHRAQARLVAWAESAGVRLTLFHGRGGALGRGGGPAHRAVLSQAAGSVAGVLKLTEQGEVVFARYGNRAIAVRHLEQVGAATLTASTSSSVSRAAAIAEQYDDLAGRLGSAAKAAYRELVEVEGFPEWFAQVTPLAEIEGLRLGSRPARRQAGTASRLSDLRAIPWVFAWSQARVNLPGWFGLGTALRAEPDPALLREARDHWPLFRVVLDNAEMALAKADPRLMRRFLELGGRDDLTERVVAEYERTVAAVLEVTEQDQLLERRRVLRQGIDLRGPYVDALSYLGLRALRQLRSSDPVAPPMPEGLPERLLQLSVSGVAAGLQNTG</sequence>
<keyword evidence="12" id="KW-1185">Reference proteome</keyword>
<comment type="cofactor">
    <cofactor evidence="9">
        <name>Mg(2+)</name>
        <dbReference type="ChEBI" id="CHEBI:18420"/>
    </cofactor>
</comment>
<dbReference type="InterPro" id="IPR015813">
    <property type="entry name" value="Pyrv/PenolPyrv_kinase-like_dom"/>
</dbReference>
<evidence type="ECO:0000256" key="2">
    <source>
        <dbReference type="ARBA" id="ARBA00008346"/>
    </source>
</evidence>
<feature type="active site" evidence="9 10">
    <location>
        <position position="158"/>
    </location>
</feature>
<dbReference type="PROSITE" id="PS00781">
    <property type="entry name" value="PEPCASE_1"/>
    <property type="match status" value="1"/>
</dbReference>
<evidence type="ECO:0000256" key="5">
    <source>
        <dbReference type="ARBA" id="ARBA00022842"/>
    </source>
</evidence>
<dbReference type="Pfam" id="PF00311">
    <property type="entry name" value="PEPcase"/>
    <property type="match status" value="2"/>
</dbReference>
<name>A0ABW0ZIA5_9ACTN</name>
<keyword evidence="6 9" id="KW-0456">Lyase</keyword>
<evidence type="ECO:0000256" key="8">
    <source>
        <dbReference type="ARBA" id="ARBA00048995"/>
    </source>
</evidence>
<keyword evidence="7 9" id="KW-0120">Carbon dioxide fixation</keyword>
<evidence type="ECO:0000256" key="6">
    <source>
        <dbReference type="ARBA" id="ARBA00023239"/>
    </source>
</evidence>
<gene>
    <name evidence="9" type="primary">ppc</name>
    <name evidence="11" type="ORF">ACFPQB_07750</name>
</gene>